<dbReference type="Pfam" id="PF02826">
    <property type="entry name" value="2-Hacid_dh_C"/>
    <property type="match status" value="1"/>
</dbReference>
<dbReference type="GeneID" id="63788473"/>
<dbReference type="GO" id="GO:0030267">
    <property type="term" value="F:glyoxylate reductase (NADPH) activity"/>
    <property type="evidence" value="ECO:0007669"/>
    <property type="project" value="TreeGrafter"/>
</dbReference>
<keyword evidence="2 3" id="KW-0560">Oxidoreductase</keyword>
<organism evidence="6 7">
    <name type="scientific">Protomyces lactucae-debilis</name>
    <dbReference type="NCBI Taxonomy" id="2754530"/>
    <lineage>
        <taxon>Eukaryota</taxon>
        <taxon>Fungi</taxon>
        <taxon>Dikarya</taxon>
        <taxon>Ascomycota</taxon>
        <taxon>Taphrinomycotina</taxon>
        <taxon>Taphrinomycetes</taxon>
        <taxon>Taphrinales</taxon>
        <taxon>Protomycetaceae</taxon>
        <taxon>Protomyces</taxon>
    </lineage>
</organism>
<evidence type="ECO:0000256" key="2">
    <source>
        <dbReference type="ARBA" id="ARBA00023002"/>
    </source>
</evidence>
<dbReference type="OrthoDB" id="9991913at2759"/>
<dbReference type="InterPro" id="IPR029752">
    <property type="entry name" value="D-isomer_DH_CS1"/>
</dbReference>
<feature type="domain" description="D-isomer specific 2-hydroxyacid dehydrogenase catalytic" evidence="4">
    <location>
        <begin position="32"/>
        <end position="293"/>
    </location>
</feature>
<proteinExistence type="inferred from homology"/>
<gene>
    <name evidence="6" type="ORF">BCR37DRAFT_401950</name>
</gene>
<dbReference type="InterPro" id="IPR006140">
    <property type="entry name" value="D-isomer_DH_NAD-bd"/>
</dbReference>
<sequence length="304" mass="32831">MAQTSRAAFLTALRCGEYDKVDCIIRHLHVITGPFDAEIIDALPRSVRVIGNVGAGYDQIDVEACTRRGIYVTHTPDAVRDATAEAAVFLVLGCVRKFGAGSNKLLRNGWLDGIAPGRSLCALTVGILGLGSVGTAISERLAPFGCKVQYHNRKEVNGSRLKYIPTMDALLASSDVVIIAVPLNAQTRHLINCSALSKMKKGSWLINVARGPVVHEEALVGVLRSGHLAGAGLDVFEHEPTVHPMLLQLAKEQGITNDCQVVFLPHMGTHTTDAIKLMEETALKNTLNVYNGRMTVTLTPFRKC</sequence>
<dbReference type="Pfam" id="PF00389">
    <property type="entry name" value="2-Hacid_dh"/>
    <property type="match status" value="1"/>
</dbReference>
<keyword evidence="7" id="KW-1185">Reference proteome</keyword>
<dbReference type="InterPro" id="IPR050223">
    <property type="entry name" value="D-isomer_2-hydroxyacid_DH"/>
</dbReference>
<dbReference type="InterPro" id="IPR036291">
    <property type="entry name" value="NAD(P)-bd_dom_sf"/>
</dbReference>
<dbReference type="Gene3D" id="3.40.50.720">
    <property type="entry name" value="NAD(P)-binding Rossmann-like Domain"/>
    <property type="match status" value="2"/>
</dbReference>
<dbReference type="STRING" id="56484.A0A1Y2FRS1"/>
<evidence type="ECO:0000313" key="6">
    <source>
        <dbReference type="EMBL" id="ORY86287.1"/>
    </source>
</evidence>
<dbReference type="RefSeq" id="XP_040727469.1">
    <property type="nucleotide sequence ID" value="XM_040871874.1"/>
</dbReference>
<dbReference type="PANTHER" id="PTHR10996:SF257">
    <property type="entry name" value="GLYOXYLATE REDUCTASE 1"/>
    <property type="match status" value="1"/>
</dbReference>
<evidence type="ECO:0000256" key="3">
    <source>
        <dbReference type="RuleBase" id="RU003719"/>
    </source>
</evidence>
<dbReference type="OMA" id="PHIAWAY"/>
<protein>
    <submittedName>
        <fullName evidence="6">D-isomer specific 2-hydroxyacid dehydrogenase</fullName>
    </submittedName>
</protein>
<evidence type="ECO:0000259" key="4">
    <source>
        <dbReference type="Pfam" id="PF00389"/>
    </source>
</evidence>
<dbReference type="GO" id="GO:0051287">
    <property type="term" value="F:NAD binding"/>
    <property type="evidence" value="ECO:0007669"/>
    <property type="project" value="InterPro"/>
</dbReference>
<dbReference type="PROSITE" id="PS00065">
    <property type="entry name" value="D_2_HYDROXYACID_DH_1"/>
    <property type="match status" value="1"/>
</dbReference>
<dbReference type="SUPFAM" id="SSF51735">
    <property type="entry name" value="NAD(P)-binding Rossmann-fold domains"/>
    <property type="match status" value="1"/>
</dbReference>
<comment type="caution">
    <text evidence="6">The sequence shown here is derived from an EMBL/GenBank/DDBJ whole genome shotgun (WGS) entry which is preliminary data.</text>
</comment>
<evidence type="ECO:0000256" key="1">
    <source>
        <dbReference type="ARBA" id="ARBA00005854"/>
    </source>
</evidence>
<feature type="domain" description="D-isomer specific 2-hydroxyacid dehydrogenase NAD-binding" evidence="5">
    <location>
        <begin position="89"/>
        <end position="268"/>
    </location>
</feature>
<name>A0A1Y2FRS1_PROLT</name>
<evidence type="ECO:0000313" key="7">
    <source>
        <dbReference type="Proteomes" id="UP000193685"/>
    </source>
</evidence>
<dbReference type="EMBL" id="MCFI01000003">
    <property type="protein sequence ID" value="ORY86287.1"/>
    <property type="molecule type" value="Genomic_DNA"/>
</dbReference>
<accession>A0A1Y2FRS1</accession>
<reference evidence="6 7" key="1">
    <citation type="submission" date="2016-07" db="EMBL/GenBank/DDBJ databases">
        <title>Pervasive Adenine N6-methylation of Active Genes in Fungi.</title>
        <authorList>
            <consortium name="DOE Joint Genome Institute"/>
            <person name="Mondo S.J."/>
            <person name="Dannebaum R.O."/>
            <person name="Kuo R.C."/>
            <person name="Labutti K."/>
            <person name="Haridas S."/>
            <person name="Kuo A."/>
            <person name="Salamov A."/>
            <person name="Ahrendt S.R."/>
            <person name="Lipzen A."/>
            <person name="Sullivan W."/>
            <person name="Andreopoulos W.B."/>
            <person name="Clum A."/>
            <person name="Lindquist E."/>
            <person name="Daum C."/>
            <person name="Ramamoorthy G.K."/>
            <person name="Gryganskyi A."/>
            <person name="Culley D."/>
            <person name="Magnuson J.K."/>
            <person name="James T.Y."/>
            <person name="O'Malley M.A."/>
            <person name="Stajich J.E."/>
            <person name="Spatafora J.W."/>
            <person name="Visel A."/>
            <person name="Grigoriev I.V."/>
        </authorList>
    </citation>
    <scope>NUCLEOTIDE SEQUENCE [LARGE SCALE GENOMIC DNA]</scope>
    <source>
        <strain evidence="6 7">12-1054</strain>
    </source>
</reference>
<dbReference type="PANTHER" id="PTHR10996">
    <property type="entry name" value="2-HYDROXYACID DEHYDROGENASE-RELATED"/>
    <property type="match status" value="1"/>
</dbReference>
<dbReference type="GO" id="GO:0005829">
    <property type="term" value="C:cytosol"/>
    <property type="evidence" value="ECO:0007669"/>
    <property type="project" value="TreeGrafter"/>
</dbReference>
<dbReference type="InterPro" id="IPR006139">
    <property type="entry name" value="D-isomer_2_OHA_DH_cat_dom"/>
</dbReference>
<comment type="similarity">
    <text evidence="1 3">Belongs to the D-isomer specific 2-hydroxyacid dehydrogenase family.</text>
</comment>
<dbReference type="AlphaFoldDB" id="A0A1Y2FRS1"/>
<evidence type="ECO:0000259" key="5">
    <source>
        <dbReference type="Pfam" id="PF02826"/>
    </source>
</evidence>
<dbReference type="CDD" id="cd12168">
    <property type="entry name" value="Mand_dh_like"/>
    <property type="match status" value="1"/>
</dbReference>
<dbReference type="GO" id="GO:0016618">
    <property type="term" value="F:hydroxypyruvate reductase [NAD(P)H] activity"/>
    <property type="evidence" value="ECO:0007669"/>
    <property type="project" value="TreeGrafter"/>
</dbReference>
<dbReference type="SUPFAM" id="SSF52283">
    <property type="entry name" value="Formate/glycerate dehydrogenase catalytic domain-like"/>
    <property type="match status" value="1"/>
</dbReference>
<dbReference type="Proteomes" id="UP000193685">
    <property type="component" value="Unassembled WGS sequence"/>
</dbReference>